<evidence type="ECO:0000313" key="3">
    <source>
        <dbReference type="Proteomes" id="UP000184608"/>
    </source>
</evidence>
<accession>A0A1M5Z2N2</accession>
<protein>
    <submittedName>
        <fullName evidence="2">Uncharacterized protein</fullName>
    </submittedName>
</protein>
<gene>
    <name evidence="2" type="ORF">VA7868_02226</name>
</gene>
<dbReference type="AlphaFoldDB" id="A0A1M5Z2N2"/>
<keyword evidence="1" id="KW-0812">Transmembrane</keyword>
<dbReference type="STRING" id="1216006.VA7868_02226"/>
<organism evidence="2 3">
    <name type="scientific">Vibrio aerogenes CECT 7868</name>
    <dbReference type="NCBI Taxonomy" id="1216006"/>
    <lineage>
        <taxon>Bacteria</taxon>
        <taxon>Pseudomonadati</taxon>
        <taxon>Pseudomonadota</taxon>
        <taxon>Gammaproteobacteria</taxon>
        <taxon>Vibrionales</taxon>
        <taxon>Vibrionaceae</taxon>
        <taxon>Vibrio</taxon>
    </lineage>
</organism>
<dbReference type="OrthoDB" id="5814101at2"/>
<name>A0A1M5Z2N2_9VIBR</name>
<dbReference type="RefSeq" id="WP_073603892.1">
    <property type="nucleotide sequence ID" value="NZ_FQXZ01000021.1"/>
</dbReference>
<reference evidence="2 3" key="1">
    <citation type="submission" date="2016-11" db="EMBL/GenBank/DDBJ databases">
        <authorList>
            <person name="Jaros S."/>
            <person name="Januszkiewicz K."/>
            <person name="Wedrychowicz H."/>
        </authorList>
    </citation>
    <scope>NUCLEOTIDE SEQUENCE [LARGE SCALE GENOMIC DNA]</scope>
    <source>
        <strain evidence="2 3">CECT 7868</strain>
    </source>
</reference>
<dbReference type="Proteomes" id="UP000184608">
    <property type="component" value="Unassembled WGS sequence"/>
</dbReference>
<keyword evidence="1" id="KW-0472">Membrane</keyword>
<dbReference type="EMBL" id="FQXZ01000021">
    <property type="protein sequence ID" value="SHI18510.1"/>
    <property type="molecule type" value="Genomic_DNA"/>
</dbReference>
<evidence type="ECO:0000313" key="2">
    <source>
        <dbReference type="EMBL" id="SHI18510.1"/>
    </source>
</evidence>
<feature type="transmembrane region" description="Helical" evidence="1">
    <location>
        <begin position="12"/>
        <end position="34"/>
    </location>
</feature>
<sequence>MKETMIHGTVPVKAAGFVTLLVVIAMMTIAVALIRQPYLRIQQQSAEVSHEIHRAQSFWRAEGVLECLWWQVVKYHGLITDRQSCLETGETLTISGQRVRSIRVQNQDVTLEQQYRLPLPTSVGVMKTSARLILTQPARFMPDPGEKVTDNLWSCVVLRYRLSFQAPSVTTYHPSSLAQKPYRDFPDSGGQLCQESHRTLAMNASNTRLDFLHDPAIAPFRDLFGLPRTEWRKVAQKSHHLPVAYPAVWYAHCARQIIHEIQQGHLIVWVEGGCILSDEDIFLINQAIRMKFAEDGIILVVRDGAIGVSSDRSFRGAVIQLLTPSHQSEKFSGWTVSPLYQALLPVISRYDIPIDQLSYFQSGRFFPLGGLYLATPGRYAVINGALDTRYDRDLILRASDLIKPVAWVPGSWYVE</sequence>
<evidence type="ECO:0000256" key="1">
    <source>
        <dbReference type="SAM" id="Phobius"/>
    </source>
</evidence>
<keyword evidence="3" id="KW-1185">Reference proteome</keyword>
<proteinExistence type="predicted"/>
<keyword evidence="1" id="KW-1133">Transmembrane helix</keyword>